<feature type="domain" description="Prion-inhibition and propagation HeLo" evidence="1">
    <location>
        <begin position="18"/>
        <end position="190"/>
    </location>
</feature>
<dbReference type="AlphaFoldDB" id="A0A8H4IW01"/>
<evidence type="ECO:0000259" key="1">
    <source>
        <dbReference type="Pfam" id="PF14479"/>
    </source>
</evidence>
<dbReference type="Gene3D" id="1.20.120.1020">
    <property type="entry name" value="Prion-inhibition and propagation, HeLo domain"/>
    <property type="match status" value="1"/>
</dbReference>
<sequence length="263" mass="28830">MPTPNTLTLGIPSLSVPYLHALAWFAHVPLLRTNPPALRRSLLRLALARLRLSHWGDALGVCADRDSAAPARLSATQWNAAKRLLERIALVFRARVARVSMVADGRERAVVGRWEEGRDLDDEAAALLRKLEREMAHVVDVGETGWFGLEARDQAEEGRWTLCDARDVEGVVWEVGTVLDELERVVPPPELVVGRLRNAVVASARVGVAPGWELLGLLLDSAPGAYDELVPVVRRGMVMRMEWEGSEAGKAGGDQAGDEMDIE</sequence>
<keyword evidence="3" id="KW-1185">Reference proteome</keyword>
<accession>A0A8H4IW01</accession>
<protein>
    <recommendedName>
        <fullName evidence="1">Prion-inhibition and propagation HeLo domain-containing protein</fullName>
    </recommendedName>
</protein>
<dbReference type="Pfam" id="PF14479">
    <property type="entry name" value="HeLo"/>
    <property type="match status" value="1"/>
</dbReference>
<evidence type="ECO:0000313" key="2">
    <source>
        <dbReference type="EMBL" id="KAF4308192.1"/>
    </source>
</evidence>
<reference evidence="2" key="1">
    <citation type="submission" date="2020-04" db="EMBL/GenBank/DDBJ databases">
        <title>Genome Assembly and Annotation of Botryosphaeria dothidea sdau 11-99, a Latent Pathogen of Apple Fruit Ring Rot in China.</title>
        <authorList>
            <person name="Yu C."/>
            <person name="Diao Y."/>
            <person name="Lu Q."/>
            <person name="Zhao J."/>
            <person name="Cui S."/>
            <person name="Peng C."/>
            <person name="He B."/>
            <person name="Liu H."/>
        </authorList>
    </citation>
    <scope>NUCLEOTIDE SEQUENCE [LARGE SCALE GENOMIC DNA]</scope>
    <source>
        <strain evidence="2">Sdau11-99</strain>
    </source>
</reference>
<proteinExistence type="predicted"/>
<organism evidence="2 3">
    <name type="scientific">Botryosphaeria dothidea</name>
    <dbReference type="NCBI Taxonomy" id="55169"/>
    <lineage>
        <taxon>Eukaryota</taxon>
        <taxon>Fungi</taxon>
        <taxon>Dikarya</taxon>
        <taxon>Ascomycota</taxon>
        <taxon>Pezizomycotina</taxon>
        <taxon>Dothideomycetes</taxon>
        <taxon>Dothideomycetes incertae sedis</taxon>
        <taxon>Botryosphaeriales</taxon>
        <taxon>Botryosphaeriaceae</taxon>
        <taxon>Botryosphaeria</taxon>
    </lineage>
</organism>
<dbReference type="InterPro" id="IPR038305">
    <property type="entry name" value="HeLo_sf"/>
</dbReference>
<name>A0A8H4IW01_9PEZI</name>
<gene>
    <name evidence="2" type="ORF">GTA08_BOTSDO04716</name>
</gene>
<dbReference type="InterPro" id="IPR029498">
    <property type="entry name" value="HeLo_dom"/>
</dbReference>
<dbReference type="EMBL" id="WWBZ02000022">
    <property type="protein sequence ID" value="KAF4308192.1"/>
    <property type="molecule type" value="Genomic_DNA"/>
</dbReference>
<dbReference type="Proteomes" id="UP000572817">
    <property type="component" value="Unassembled WGS sequence"/>
</dbReference>
<comment type="caution">
    <text evidence="2">The sequence shown here is derived from an EMBL/GenBank/DDBJ whole genome shotgun (WGS) entry which is preliminary data.</text>
</comment>
<evidence type="ECO:0000313" key="3">
    <source>
        <dbReference type="Proteomes" id="UP000572817"/>
    </source>
</evidence>